<evidence type="ECO:0000256" key="1">
    <source>
        <dbReference type="ARBA" id="ARBA00010641"/>
    </source>
</evidence>
<dbReference type="OrthoDB" id="9803470at2"/>
<dbReference type="Gene3D" id="1.10.1740.10">
    <property type="match status" value="1"/>
</dbReference>
<dbReference type="Gene3D" id="1.10.10.10">
    <property type="entry name" value="Winged helix-like DNA-binding domain superfamily/Winged helix DNA-binding domain"/>
    <property type="match status" value="1"/>
</dbReference>
<dbReference type="Proteomes" id="UP000249688">
    <property type="component" value="Unassembled WGS sequence"/>
</dbReference>
<dbReference type="CDD" id="cd06171">
    <property type="entry name" value="Sigma70_r4"/>
    <property type="match status" value="1"/>
</dbReference>
<dbReference type="InterPro" id="IPR013249">
    <property type="entry name" value="RNA_pol_sigma70_r4_t2"/>
</dbReference>
<dbReference type="NCBIfam" id="TIGR02937">
    <property type="entry name" value="sigma70-ECF"/>
    <property type="match status" value="1"/>
</dbReference>
<dbReference type="InterPro" id="IPR039425">
    <property type="entry name" value="RNA_pol_sigma-70-like"/>
</dbReference>
<keyword evidence="2" id="KW-0805">Transcription regulation</keyword>
<comment type="caution">
    <text evidence="7">The sequence shown here is derived from an EMBL/GenBank/DDBJ whole genome shotgun (WGS) entry which is preliminary data.</text>
</comment>
<dbReference type="Pfam" id="PF08281">
    <property type="entry name" value="Sigma70_r4_2"/>
    <property type="match status" value="1"/>
</dbReference>
<evidence type="ECO:0000256" key="3">
    <source>
        <dbReference type="ARBA" id="ARBA00023082"/>
    </source>
</evidence>
<dbReference type="PANTHER" id="PTHR43133:SF25">
    <property type="entry name" value="RNA POLYMERASE SIGMA FACTOR RFAY-RELATED"/>
    <property type="match status" value="1"/>
</dbReference>
<dbReference type="InterPro" id="IPR013324">
    <property type="entry name" value="RNA_pol_sigma_r3/r4-like"/>
</dbReference>
<gene>
    <name evidence="7" type="ORF">C8P66_112126</name>
</gene>
<dbReference type="InterPro" id="IPR053866">
    <property type="entry name" value="PhyR_sigma2"/>
</dbReference>
<dbReference type="InterPro" id="IPR013325">
    <property type="entry name" value="RNA_pol_sigma_r2"/>
</dbReference>
<evidence type="ECO:0000259" key="6">
    <source>
        <dbReference type="Pfam" id="PF22029"/>
    </source>
</evidence>
<proteinExistence type="inferred from homology"/>
<reference evidence="7 8" key="1">
    <citation type="submission" date="2018-06" db="EMBL/GenBank/DDBJ databases">
        <title>Genomic Encyclopedia of Archaeal and Bacterial Type Strains, Phase II (KMG-II): from individual species to whole genera.</title>
        <authorList>
            <person name="Goeker M."/>
        </authorList>
    </citation>
    <scope>NUCLEOTIDE SEQUENCE [LARGE SCALE GENOMIC DNA]</scope>
    <source>
        <strain evidence="7 8">DSM 24525</strain>
    </source>
</reference>
<dbReference type="InterPro" id="IPR014284">
    <property type="entry name" value="RNA_pol_sigma-70_dom"/>
</dbReference>
<dbReference type="SUPFAM" id="SSF88659">
    <property type="entry name" value="Sigma3 and sigma4 domains of RNA polymerase sigma factors"/>
    <property type="match status" value="1"/>
</dbReference>
<comment type="similarity">
    <text evidence="1">Belongs to the sigma-70 factor family. ECF subfamily.</text>
</comment>
<sequence length="181" mass="19974">MFWRSAGVDAGQIERHIPALRRFAWALLRDGAAADDLVQDCLERALSRWHLHRADGDLRAWLFTILHNLFRNGRRSVARRGNAVPIEDDAGHGIADDAAGGAAEGHLIWQDALAGLAALPEEQRSVLLLVGVEGFSYEEAARLLGVPLGTVMSRLSRGRERLHRLIEGENAPARPALRRVK</sequence>
<feature type="domain" description="RNA polymerase sigma factor 70 region 4 type 2" evidence="5">
    <location>
        <begin position="116"/>
        <end position="162"/>
    </location>
</feature>
<dbReference type="SUPFAM" id="SSF88946">
    <property type="entry name" value="Sigma2 domain of RNA polymerase sigma factors"/>
    <property type="match status" value="1"/>
</dbReference>
<evidence type="ECO:0000256" key="4">
    <source>
        <dbReference type="ARBA" id="ARBA00023163"/>
    </source>
</evidence>
<dbReference type="RefSeq" id="WP_111398523.1">
    <property type="nucleotide sequence ID" value="NZ_QKYU01000012.1"/>
</dbReference>
<dbReference type="InterPro" id="IPR036388">
    <property type="entry name" value="WH-like_DNA-bd_sf"/>
</dbReference>
<dbReference type="EMBL" id="QKYU01000012">
    <property type="protein sequence ID" value="PZW45109.1"/>
    <property type="molecule type" value="Genomic_DNA"/>
</dbReference>
<evidence type="ECO:0000259" key="5">
    <source>
        <dbReference type="Pfam" id="PF08281"/>
    </source>
</evidence>
<feature type="domain" description="PhyR sigma2" evidence="6">
    <location>
        <begin position="13"/>
        <end position="67"/>
    </location>
</feature>
<evidence type="ECO:0000256" key="2">
    <source>
        <dbReference type="ARBA" id="ARBA00023015"/>
    </source>
</evidence>
<dbReference type="GO" id="GO:0003677">
    <property type="term" value="F:DNA binding"/>
    <property type="evidence" value="ECO:0007669"/>
    <property type="project" value="InterPro"/>
</dbReference>
<dbReference type="GO" id="GO:0016987">
    <property type="term" value="F:sigma factor activity"/>
    <property type="evidence" value="ECO:0007669"/>
    <property type="project" value="UniProtKB-KW"/>
</dbReference>
<name>A0A2W7IIV1_9PROT</name>
<keyword evidence="3" id="KW-0731">Sigma factor</keyword>
<keyword evidence="4" id="KW-0804">Transcription</keyword>
<evidence type="ECO:0000313" key="8">
    <source>
        <dbReference type="Proteomes" id="UP000249688"/>
    </source>
</evidence>
<dbReference type="PANTHER" id="PTHR43133">
    <property type="entry name" value="RNA POLYMERASE ECF-TYPE SIGMA FACTO"/>
    <property type="match status" value="1"/>
</dbReference>
<evidence type="ECO:0000313" key="7">
    <source>
        <dbReference type="EMBL" id="PZW45109.1"/>
    </source>
</evidence>
<dbReference type="AlphaFoldDB" id="A0A2W7IIV1"/>
<protein>
    <submittedName>
        <fullName evidence="7">RNA polymerase sigma-70 factor (ECF subfamily)</fullName>
    </submittedName>
</protein>
<organism evidence="7 8">
    <name type="scientific">Humitalea rosea</name>
    <dbReference type="NCBI Taxonomy" id="990373"/>
    <lineage>
        <taxon>Bacteria</taxon>
        <taxon>Pseudomonadati</taxon>
        <taxon>Pseudomonadota</taxon>
        <taxon>Alphaproteobacteria</taxon>
        <taxon>Acetobacterales</taxon>
        <taxon>Roseomonadaceae</taxon>
        <taxon>Humitalea</taxon>
    </lineage>
</organism>
<keyword evidence="8" id="KW-1185">Reference proteome</keyword>
<dbReference type="Pfam" id="PF22029">
    <property type="entry name" value="PhyR_sigma2"/>
    <property type="match status" value="1"/>
</dbReference>
<dbReference type="GO" id="GO:0006352">
    <property type="term" value="P:DNA-templated transcription initiation"/>
    <property type="evidence" value="ECO:0007669"/>
    <property type="project" value="InterPro"/>
</dbReference>
<accession>A0A2W7IIV1</accession>